<sequence>MSGSASSSDQQSSNSSNDGKPYHLVDVVKLAEDKYSDPVEFESDSDLDDESRITEEEERLYCAAVKASDGFDIPNLPGVLACCLIKPYPMGDDTRKKLQPFCVAGMKHYNQVKKTNYELCGWKRQITKFLEVFYII</sequence>
<organism evidence="2 3">
    <name type="scientific">Hibiscus trionum</name>
    <name type="common">Flower of an hour</name>
    <dbReference type="NCBI Taxonomy" id="183268"/>
    <lineage>
        <taxon>Eukaryota</taxon>
        <taxon>Viridiplantae</taxon>
        <taxon>Streptophyta</taxon>
        <taxon>Embryophyta</taxon>
        <taxon>Tracheophyta</taxon>
        <taxon>Spermatophyta</taxon>
        <taxon>Magnoliopsida</taxon>
        <taxon>eudicotyledons</taxon>
        <taxon>Gunneridae</taxon>
        <taxon>Pentapetalae</taxon>
        <taxon>rosids</taxon>
        <taxon>malvids</taxon>
        <taxon>Malvales</taxon>
        <taxon>Malvaceae</taxon>
        <taxon>Malvoideae</taxon>
        <taxon>Hibiscus</taxon>
    </lineage>
</organism>
<dbReference type="EMBL" id="BSYR01000024">
    <property type="protein sequence ID" value="GMI90409.1"/>
    <property type="molecule type" value="Genomic_DNA"/>
</dbReference>
<comment type="caution">
    <text evidence="2">The sequence shown here is derived from an EMBL/GenBank/DDBJ whole genome shotgun (WGS) entry which is preliminary data.</text>
</comment>
<proteinExistence type="predicted"/>
<name>A0A9W7M7F7_HIBTR</name>
<evidence type="ECO:0000313" key="2">
    <source>
        <dbReference type="EMBL" id="GMI90409.1"/>
    </source>
</evidence>
<feature type="region of interest" description="Disordered" evidence="1">
    <location>
        <begin position="1"/>
        <end position="22"/>
    </location>
</feature>
<keyword evidence="3" id="KW-1185">Reference proteome</keyword>
<reference evidence="2" key="1">
    <citation type="submission" date="2023-05" db="EMBL/GenBank/DDBJ databases">
        <title>Genome and transcriptome analyses reveal genes involved in the formation of fine ridges on petal epidermal cells in Hibiscus trionum.</title>
        <authorList>
            <person name="Koshimizu S."/>
            <person name="Masuda S."/>
            <person name="Ishii T."/>
            <person name="Shirasu K."/>
            <person name="Hoshino A."/>
            <person name="Arita M."/>
        </authorList>
    </citation>
    <scope>NUCLEOTIDE SEQUENCE</scope>
    <source>
        <strain evidence="2">Hamamatsu line</strain>
    </source>
</reference>
<evidence type="ECO:0000256" key="1">
    <source>
        <dbReference type="SAM" id="MobiDB-lite"/>
    </source>
</evidence>
<gene>
    <name evidence="2" type="ORF">HRI_002710200</name>
</gene>
<dbReference type="Proteomes" id="UP001165190">
    <property type="component" value="Unassembled WGS sequence"/>
</dbReference>
<feature type="compositionally biased region" description="Low complexity" evidence="1">
    <location>
        <begin position="1"/>
        <end position="19"/>
    </location>
</feature>
<protein>
    <submittedName>
        <fullName evidence="2">Uncharacterized protein</fullName>
    </submittedName>
</protein>
<evidence type="ECO:0000313" key="3">
    <source>
        <dbReference type="Proteomes" id="UP001165190"/>
    </source>
</evidence>
<dbReference type="AlphaFoldDB" id="A0A9W7M7F7"/>
<accession>A0A9W7M7F7</accession>